<comment type="caution">
    <text evidence="1">The sequence shown here is derived from an EMBL/GenBank/DDBJ whole genome shotgun (WGS) entry which is preliminary data.</text>
</comment>
<reference evidence="2" key="1">
    <citation type="journal article" date="2019" name="Int. J. Syst. Evol. Microbiol.">
        <title>The Global Catalogue of Microorganisms (GCM) 10K type strain sequencing project: providing services to taxonomists for standard genome sequencing and annotation.</title>
        <authorList>
            <consortium name="The Broad Institute Genomics Platform"/>
            <consortium name="The Broad Institute Genome Sequencing Center for Infectious Disease"/>
            <person name="Wu L."/>
            <person name="Ma J."/>
        </authorList>
    </citation>
    <scope>NUCLEOTIDE SEQUENCE [LARGE SCALE GENOMIC DNA]</scope>
    <source>
        <strain evidence="2">JCM 14969</strain>
    </source>
</reference>
<organism evidence="1 2">
    <name type="scientific">Kribbella sancticallisti</name>
    <dbReference type="NCBI Taxonomy" id="460087"/>
    <lineage>
        <taxon>Bacteria</taxon>
        <taxon>Bacillati</taxon>
        <taxon>Actinomycetota</taxon>
        <taxon>Actinomycetes</taxon>
        <taxon>Propionibacteriales</taxon>
        <taxon>Kribbellaceae</taxon>
        <taxon>Kribbella</taxon>
    </lineage>
</organism>
<proteinExistence type="predicted"/>
<sequence length="88" mass="10326">MFGFRLSAQKPPDARRITDDVVMRFDHVYEVDPDKMAIFNQQDLPAWDTHRIIDSRWDHLAWMHQHFADKILGMSDLGLNEDGTDPET</sequence>
<evidence type="ECO:0000313" key="1">
    <source>
        <dbReference type="EMBL" id="GAA1553626.1"/>
    </source>
</evidence>
<keyword evidence="2" id="KW-1185">Reference proteome</keyword>
<evidence type="ECO:0000313" key="2">
    <source>
        <dbReference type="Proteomes" id="UP001500393"/>
    </source>
</evidence>
<dbReference type="EMBL" id="BAAAOS010000005">
    <property type="protein sequence ID" value="GAA1553626.1"/>
    <property type="molecule type" value="Genomic_DNA"/>
</dbReference>
<dbReference type="Proteomes" id="UP001500393">
    <property type="component" value="Unassembled WGS sequence"/>
</dbReference>
<gene>
    <name evidence="1" type="ORF">GCM10009789_03870</name>
</gene>
<accession>A0ABP4N4H3</accession>
<protein>
    <submittedName>
        <fullName evidence="1">Uncharacterized protein</fullName>
    </submittedName>
</protein>
<name>A0ABP4N4H3_9ACTN</name>
<dbReference type="RefSeq" id="WP_344209047.1">
    <property type="nucleotide sequence ID" value="NZ_BAAAOS010000005.1"/>
</dbReference>